<dbReference type="OrthoDB" id="5429770at2759"/>
<comment type="caution">
    <text evidence="1">The sequence shown here is derived from an EMBL/GenBank/DDBJ whole genome shotgun (WGS) entry which is preliminary data.</text>
</comment>
<dbReference type="PANTHER" id="PTHR38791">
    <property type="entry name" value="ZN(II)2CYS6 TRANSCRIPTION FACTOR (EUROFUNG)-RELATED-RELATED"/>
    <property type="match status" value="1"/>
</dbReference>
<name>A0A3D8SYU2_9HELO</name>
<dbReference type="AlphaFoldDB" id="A0A3D8SYU2"/>
<evidence type="ECO:0000313" key="2">
    <source>
        <dbReference type="Proteomes" id="UP000256328"/>
    </source>
</evidence>
<dbReference type="EMBL" id="PDLN01000003">
    <property type="protein sequence ID" value="RDW90938.1"/>
    <property type="molecule type" value="Genomic_DNA"/>
</dbReference>
<evidence type="ECO:0000313" key="1">
    <source>
        <dbReference type="EMBL" id="RDW90938.1"/>
    </source>
</evidence>
<dbReference type="InterPro" id="IPR053175">
    <property type="entry name" value="DHMBA_Reg_Transcription_Factor"/>
</dbReference>
<protein>
    <submittedName>
        <fullName evidence="1">Uncharacterized protein</fullName>
    </submittedName>
</protein>
<accession>A0A3D8SYU2</accession>
<reference evidence="1 2" key="1">
    <citation type="journal article" date="2018" name="IMA Fungus">
        <title>IMA Genome-F 9: Draft genome sequence of Annulohypoxylon stygium, Aspergillus mulundensis, Berkeleyomyces basicola (syn. Thielaviopsis basicola), Ceratocystis smalleyi, two Cercospora beticola strains, Coleophoma cylindrospora, Fusarium fracticaudum, Phialophora cf. hyalina, and Morchella septimelata.</title>
        <authorList>
            <person name="Wingfield B.D."/>
            <person name="Bills G.F."/>
            <person name="Dong Y."/>
            <person name="Huang W."/>
            <person name="Nel W.J."/>
            <person name="Swalarsk-Parry B.S."/>
            <person name="Vaghefi N."/>
            <person name="Wilken P.M."/>
            <person name="An Z."/>
            <person name="de Beer Z.W."/>
            <person name="De Vos L."/>
            <person name="Chen L."/>
            <person name="Duong T.A."/>
            <person name="Gao Y."/>
            <person name="Hammerbacher A."/>
            <person name="Kikkert J.R."/>
            <person name="Li Y."/>
            <person name="Li H."/>
            <person name="Li K."/>
            <person name="Li Q."/>
            <person name="Liu X."/>
            <person name="Ma X."/>
            <person name="Naidoo K."/>
            <person name="Pethybridge S.J."/>
            <person name="Sun J."/>
            <person name="Steenkamp E.T."/>
            <person name="van der Nest M.A."/>
            <person name="van Wyk S."/>
            <person name="Wingfield M.J."/>
            <person name="Xiong C."/>
            <person name="Yue Q."/>
            <person name="Zhang X."/>
        </authorList>
    </citation>
    <scope>NUCLEOTIDE SEQUENCE [LARGE SCALE GENOMIC DNA]</scope>
    <source>
        <strain evidence="1 2">BP5796</strain>
    </source>
</reference>
<organism evidence="1 2">
    <name type="scientific">Coleophoma crateriformis</name>
    <dbReference type="NCBI Taxonomy" id="565419"/>
    <lineage>
        <taxon>Eukaryota</taxon>
        <taxon>Fungi</taxon>
        <taxon>Dikarya</taxon>
        <taxon>Ascomycota</taxon>
        <taxon>Pezizomycotina</taxon>
        <taxon>Leotiomycetes</taxon>
        <taxon>Helotiales</taxon>
        <taxon>Dermateaceae</taxon>
        <taxon>Coleophoma</taxon>
    </lineage>
</organism>
<keyword evidence="2" id="KW-1185">Reference proteome</keyword>
<dbReference type="Proteomes" id="UP000256328">
    <property type="component" value="Unassembled WGS sequence"/>
</dbReference>
<sequence length="279" mass="31439">MAARQHLSIPPAIVPSILERAKQLFLSRHMFSSSSNLKFLAPFRPPTPCEPYLIFSAKAAMLACFFDEVKCQSVLQRARKSYSTALDLVNKALRLPEVVARNVTIATVLLLDLFEKFTGTEEYDKAPTTSHLQGALALFKLRNGDQFNDPNTMSMFRYLSLDVLINSLKHGTQIPGDFVYLRNQASYYIYANDYEWQIMDFSIRLVHLREALKEGSVSTSEASVAIKEMDDEYFRMVLNNPGALLHDIPDHGSSTPDARAAIASEHVAHVRLLLDELLQ</sequence>
<proteinExistence type="predicted"/>
<gene>
    <name evidence="1" type="ORF">BP5796_02103</name>
</gene>